<evidence type="ECO:0000313" key="2">
    <source>
        <dbReference type="EMBL" id="KKN12255.1"/>
    </source>
</evidence>
<organism evidence="2">
    <name type="scientific">marine sediment metagenome</name>
    <dbReference type="NCBI Taxonomy" id="412755"/>
    <lineage>
        <taxon>unclassified sequences</taxon>
        <taxon>metagenomes</taxon>
        <taxon>ecological metagenomes</taxon>
    </lineage>
</organism>
<gene>
    <name evidence="2" type="ORF">LCGC14_1018330</name>
</gene>
<name>A0A0F9MY44_9ZZZZ</name>
<proteinExistence type="predicted"/>
<reference evidence="2" key="1">
    <citation type="journal article" date="2015" name="Nature">
        <title>Complex archaea that bridge the gap between prokaryotes and eukaryotes.</title>
        <authorList>
            <person name="Spang A."/>
            <person name="Saw J.H."/>
            <person name="Jorgensen S.L."/>
            <person name="Zaremba-Niedzwiedzka K."/>
            <person name="Martijn J."/>
            <person name="Lind A.E."/>
            <person name="van Eijk R."/>
            <person name="Schleper C."/>
            <person name="Guy L."/>
            <person name="Ettema T.J."/>
        </authorList>
    </citation>
    <scope>NUCLEOTIDE SEQUENCE</scope>
</reference>
<feature type="region of interest" description="Disordered" evidence="1">
    <location>
        <begin position="1"/>
        <end position="33"/>
    </location>
</feature>
<dbReference type="EMBL" id="LAZR01004051">
    <property type="protein sequence ID" value="KKN12255.1"/>
    <property type="molecule type" value="Genomic_DNA"/>
</dbReference>
<evidence type="ECO:0000256" key="1">
    <source>
        <dbReference type="SAM" id="MobiDB-lite"/>
    </source>
</evidence>
<feature type="compositionally biased region" description="Basic and acidic residues" evidence="1">
    <location>
        <begin position="12"/>
        <end position="31"/>
    </location>
</feature>
<dbReference type="AlphaFoldDB" id="A0A0F9MY44"/>
<comment type="caution">
    <text evidence="2">The sequence shown here is derived from an EMBL/GenBank/DDBJ whole genome shotgun (WGS) entry which is preliminary data.</text>
</comment>
<sequence>MGTKTKQGVRNLDPDKQKNSRTDKRHPHEICPQRSSHGIGYPCSFCGWEWRDGV</sequence>
<protein>
    <submittedName>
        <fullName evidence="2">Uncharacterized protein</fullName>
    </submittedName>
</protein>
<accession>A0A0F9MY44</accession>